<dbReference type="Proteomes" id="UP001190640">
    <property type="component" value="Chromosome 4"/>
</dbReference>
<feature type="compositionally biased region" description="Low complexity" evidence="1">
    <location>
        <begin position="374"/>
        <end position="394"/>
    </location>
</feature>
<evidence type="ECO:0000313" key="3">
    <source>
        <dbReference type="RefSeq" id="XP_054831759.1"/>
    </source>
</evidence>
<feature type="compositionally biased region" description="Gly residues" evidence="1">
    <location>
        <begin position="471"/>
        <end position="483"/>
    </location>
</feature>
<proteinExistence type="predicted"/>
<dbReference type="CTD" id="23109"/>
<dbReference type="RefSeq" id="XP_054831759.1">
    <property type="nucleotide sequence ID" value="XM_054975784.1"/>
</dbReference>
<feature type="compositionally biased region" description="Gly residues" evidence="1">
    <location>
        <begin position="427"/>
        <end position="437"/>
    </location>
</feature>
<evidence type="ECO:0000256" key="1">
    <source>
        <dbReference type="SAM" id="MobiDB-lite"/>
    </source>
</evidence>
<feature type="compositionally biased region" description="Pro residues" evidence="1">
    <location>
        <begin position="409"/>
        <end position="425"/>
    </location>
</feature>
<dbReference type="Pfam" id="PF15498">
    <property type="entry name" value="Dendrin"/>
    <property type="match status" value="2"/>
</dbReference>
<gene>
    <name evidence="3" type="primary">DDN</name>
</gene>
<dbReference type="GeneID" id="129327282"/>
<feature type="compositionally biased region" description="Low complexity" evidence="1">
    <location>
        <begin position="284"/>
        <end position="299"/>
    </location>
</feature>
<sequence>MFERPGLKPGDGGRFRVCERTNLLFVEFNTVSCSSRSTMEAGPWTGKGYSAPWMYHRVAGQYTLFEKRLLSDFAPCPRRPGPRVLQDSTNRPAGQPPPGWGPPRQERAGPAANERRGAEASPEPRAPRSPAGPGGCGAEPARGAALAPDGGRAHRGAPARSPPSYEAHLLLRLRAGQGPRKENCPRPPPYVAPPSYEAAHRTVQPRPRAGGPAGAGARPARAPEPDGGARAPGGGSFLLGARTWAGRRRQAERAEPPRPRSPQPRSHTLPRASRRPPGGPPHALPAGWAFSPSAGPKAGVPGGRRRGARAAGPGGVLEIDATCVVIRTRYVPPARAERVRPLGRPGPARSPAAASLQERAARILGLPASELGFAGPAGRRSAAASPRRPRGPAESPGPAPSPAAGSPGSPVPSPAAPAEPGPSGPPAGSGGAAGPSGGSYARALREAMARIRRHTAPDSDTDEELERGRRAGGGQGRRGGGRLARGSSSSSLESSASAATVVPGGAPSSGGPAGWQPRRSGEEG</sequence>
<feature type="region of interest" description="Disordered" evidence="1">
    <location>
        <begin position="77"/>
        <end position="317"/>
    </location>
</feature>
<dbReference type="InterPro" id="IPR026500">
    <property type="entry name" value="Dendrin"/>
</dbReference>
<evidence type="ECO:0000313" key="2">
    <source>
        <dbReference type="Proteomes" id="UP001190640"/>
    </source>
</evidence>
<dbReference type="PANTHER" id="PTHR16757">
    <property type="entry name" value="DENDRIN"/>
    <property type="match status" value="1"/>
</dbReference>
<feature type="compositionally biased region" description="Low complexity" evidence="1">
    <location>
        <begin position="119"/>
        <end position="131"/>
    </location>
</feature>
<protein>
    <submittedName>
        <fullName evidence="3">Dendrin</fullName>
    </submittedName>
</protein>
<dbReference type="PANTHER" id="PTHR16757:SF1">
    <property type="entry name" value="DENDRIN"/>
    <property type="match status" value="1"/>
</dbReference>
<feature type="region of interest" description="Disordered" evidence="1">
    <location>
        <begin position="337"/>
        <end position="356"/>
    </location>
</feature>
<feature type="region of interest" description="Disordered" evidence="1">
    <location>
        <begin position="367"/>
        <end position="524"/>
    </location>
</feature>
<organism evidence="2 3">
    <name type="scientific">Eublepharis macularius</name>
    <name type="common">Leopard gecko</name>
    <name type="synonym">Cyrtodactylus macularius</name>
    <dbReference type="NCBI Taxonomy" id="481883"/>
    <lineage>
        <taxon>Eukaryota</taxon>
        <taxon>Metazoa</taxon>
        <taxon>Chordata</taxon>
        <taxon>Craniata</taxon>
        <taxon>Vertebrata</taxon>
        <taxon>Euteleostomi</taxon>
        <taxon>Lepidosauria</taxon>
        <taxon>Squamata</taxon>
        <taxon>Bifurcata</taxon>
        <taxon>Gekkota</taxon>
        <taxon>Eublepharidae</taxon>
        <taxon>Eublepharinae</taxon>
        <taxon>Eublepharis</taxon>
    </lineage>
</organism>
<reference evidence="3" key="1">
    <citation type="submission" date="2025-08" db="UniProtKB">
        <authorList>
            <consortium name="RefSeq"/>
        </authorList>
    </citation>
    <scope>IDENTIFICATION</scope>
    <source>
        <tissue evidence="3">Blood</tissue>
    </source>
</reference>
<dbReference type="KEGG" id="emc:129327282"/>
<feature type="compositionally biased region" description="Low complexity" evidence="1">
    <location>
        <begin position="205"/>
        <end position="229"/>
    </location>
</feature>
<feature type="compositionally biased region" description="Low complexity" evidence="1">
    <location>
        <begin position="342"/>
        <end position="356"/>
    </location>
</feature>
<dbReference type="AlphaFoldDB" id="A0AA97J6E5"/>
<accession>A0AA97J6E5</accession>
<feature type="compositionally biased region" description="Low complexity" evidence="1">
    <location>
        <begin position="484"/>
        <end position="506"/>
    </location>
</feature>
<keyword evidence="2" id="KW-1185">Reference proteome</keyword>
<name>A0AA97J6E5_EUBMA</name>
<feature type="compositionally biased region" description="Basic and acidic residues" evidence="1">
    <location>
        <begin position="249"/>
        <end position="258"/>
    </location>
</feature>